<dbReference type="InterPro" id="IPR016467">
    <property type="entry name" value="DNA_recomb/repair_RecA-like"/>
</dbReference>
<dbReference type="GO" id="GO:0007131">
    <property type="term" value="P:reciprocal meiotic recombination"/>
    <property type="evidence" value="ECO:0007669"/>
    <property type="project" value="TreeGrafter"/>
</dbReference>
<dbReference type="SUPFAM" id="SSF47794">
    <property type="entry name" value="Rad51 N-terminal domain-like"/>
    <property type="match status" value="1"/>
</dbReference>
<dbReference type="InterPro" id="IPR020587">
    <property type="entry name" value="RecA_monomer-monomer_interface"/>
</dbReference>
<dbReference type="GO" id="GO:0140664">
    <property type="term" value="F:ATP-dependent DNA damage sensor activity"/>
    <property type="evidence" value="ECO:0007669"/>
    <property type="project" value="InterPro"/>
</dbReference>
<dbReference type="FunFam" id="3.40.50.300:FF:002052">
    <property type="entry name" value="DNA repair protein RAD51 homolog"/>
    <property type="match status" value="1"/>
</dbReference>
<dbReference type="EMBL" id="OU900101">
    <property type="protein sequence ID" value="CAG9864345.1"/>
    <property type="molecule type" value="Genomic_DNA"/>
</dbReference>
<gene>
    <name evidence="8" type="ORF">PHYEVI_LOCUS10602</name>
</gene>
<dbReference type="SMART" id="SM00382">
    <property type="entry name" value="AAA"/>
    <property type="match status" value="1"/>
</dbReference>
<comment type="similarity">
    <text evidence="4">Belongs to the RecA family.</text>
</comment>
<sequence length="345" mass="37750">MMSEVAEKPANSSQTATEAETLESCEQLDLEEEEICFQDIDMLIDQGVSINDIKCLKDIGINTIKGLQMTVRKILRSLKGFDEAKIDKIMEACCKVSVNSGFVTALEVMDQRKEIFKLQTGSSNLDNLLGGGIESMAITEVFGEFGTGKTQLSHTLCVTAQIPDSNGYLGAHKHSRPHRLKPIAERFNLDPTSVLENVLYARAYTSEHQYQLLGNIGAKLHEEPGIFKLLIVDSVMALFRVDFSGRAELAERQQKLGRTMSKLQKLSEEFGVAVLVTNQITSDLGEAEAAKPVGGNVLAHSSTTRVALKKGKGNRRVASVYDSPDLEESEASFAITKGGIDDPEH</sequence>
<evidence type="ECO:0000259" key="7">
    <source>
        <dbReference type="PROSITE" id="PS50163"/>
    </source>
</evidence>
<dbReference type="GO" id="GO:0006312">
    <property type="term" value="P:mitotic recombination"/>
    <property type="evidence" value="ECO:0007669"/>
    <property type="project" value="TreeGrafter"/>
</dbReference>
<feature type="domain" description="RecA family profile 2" evidence="7">
    <location>
        <begin position="284"/>
        <end position="345"/>
    </location>
</feature>
<dbReference type="InterPro" id="IPR013632">
    <property type="entry name" value="Rad51_C"/>
</dbReference>
<keyword evidence="1 4" id="KW-0547">Nucleotide-binding</keyword>
<keyword evidence="3" id="KW-0238">DNA-binding</keyword>
<accession>A0A9N9TWT2</accession>
<name>A0A9N9TWT2_PHYSR</name>
<keyword evidence="9" id="KW-1185">Reference proteome</keyword>
<evidence type="ECO:0000256" key="4">
    <source>
        <dbReference type="RuleBase" id="RU003422"/>
    </source>
</evidence>
<dbReference type="GO" id="GO:0000150">
    <property type="term" value="F:DNA strand exchange activity"/>
    <property type="evidence" value="ECO:0007669"/>
    <property type="project" value="TreeGrafter"/>
</dbReference>
<dbReference type="PROSITE" id="PS50163">
    <property type="entry name" value="RECA_3"/>
    <property type="match status" value="1"/>
</dbReference>
<evidence type="ECO:0000259" key="6">
    <source>
        <dbReference type="PROSITE" id="PS50162"/>
    </source>
</evidence>
<dbReference type="GO" id="GO:0005524">
    <property type="term" value="F:ATP binding"/>
    <property type="evidence" value="ECO:0007669"/>
    <property type="project" value="UniProtKB-KW"/>
</dbReference>
<evidence type="ECO:0000313" key="8">
    <source>
        <dbReference type="EMBL" id="CAG9864345.1"/>
    </source>
</evidence>
<protein>
    <submittedName>
        <fullName evidence="8">Uncharacterized protein</fullName>
    </submittedName>
</protein>
<dbReference type="PANTHER" id="PTHR22942">
    <property type="entry name" value="RECA/RAD51/RADA DNA STRAND-PAIRING FAMILY MEMBER"/>
    <property type="match status" value="1"/>
</dbReference>
<dbReference type="GO" id="GO:0003697">
    <property type="term" value="F:single-stranded DNA binding"/>
    <property type="evidence" value="ECO:0007669"/>
    <property type="project" value="TreeGrafter"/>
</dbReference>
<dbReference type="Gene3D" id="3.40.50.300">
    <property type="entry name" value="P-loop containing nucleotide triphosphate hydrolases"/>
    <property type="match status" value="1"/>
</dbReference>
<proteinExistence type="inferred from homology"/>
<dbReference type="NCBIfam" id="NF003301">
    <property type="entry name" value="PRK04301.1"/>
    <property type="match status" value="1"/>
</dbReference>
<dbReference type="OrthoDB" id="10251254at2759"/>
<evidence type="ECO:0000256" key="2">
    <source>
        <dbReference type="ARBA" id="ARBA00022840"/>
    </source>
</evidence>
<dbReference type="InterPro" id="IPR010995">
    <property type="entry name" value="DNA_repair_Rad51/TF_NusA_a-hlx"/>
</dbReference>
<evidence type="ECO:0000313" key="9">
    <source>
        <dbReference type="Proteomes" id="UP001153712"/>
    </source>
</evidence>
<dbReference type="InterPro" id="IPR020588">
    <property type="entry name" value="RecA_ATP-bd"/>
</dbReference>
<evidence type="ECO:0000256" key="3">
    <source>
        <dbReference type="ARBA" id="ARBA00023125"/>
    </source>
</evidence>
<organism evidence="8 9">
    <name type="scientific">Phyllotreta striolata</name>
    <name type="common">Striped flea beetle</name>
    <name type="synonym">Crioceris striolata</name>
    <dbReference type="NCBI Taxonomy" id="444603"/>
    <lineage>
        <taxon>Eukaryota</taxon>
        <taxon>Metazoa</taxon>
        <taxon>Ecdysozoa</taxon>
        <taxon>Arthropoda</taxon>
        <taxon>Hexapoda</taxon>
        <taxon>Insecta</taxon>
        <taxon>Pterygota</taxon>
        <taxon>Neoptera</taxon>
        <taxon>Endopterygota</taxon>
        <taxon>Coleoptera</taxon>
        <taxon>Polyphaga</taxon>
        <taxon>Cucujiformia</taxon>
        <taxon>Chrysomeloidea</taxon>
        <taxon>Chrysomelidae</taxon>
        <taxon>Galerucinae</taxon>
        <taxon>Alticini</taxon>
        <taxon>Phyllotreta</taxon>
    </lineage>
</organism>
<dbReference type="PIRSF" id="PIRSF005856">
    <property type="entry name" value="Rad51"/>
    <property type="match status" value="1"/>
</dbReference>
<feature type="region of interest" description="Disordered" evidence="5">
    <location>
        <begin position="1"/>
        <end position="20"/>
    </location>
</feature>
<dbReference type="AlphaFoldDB" id="A0A9N9TWT2"/>
<dbReference type="InterPro" id="IPR003593">
    <property type="entry name" value="AAA+_ATPase"/>
</dbReference>
<evidence type="ECO:0000256" key="5">
    <source>
        <dbReference type="SAM" id="MobiDB-lite"/>
    </source>
</evidence>
<keyword evidence="2 4" id="KW-0067">ATP-binding</keyword>
<dbReference type="GO" id="GO:0070192">
    <property type="term" value="P:chromosome organization involved in meiotic cell cycle"/>
    <property type="evidence" value="ECO:0007669"/>
    <property type="project" value="TreeGrafter"/>
</dbReference>
<dbReference type="SUPFAM" id="SSF52540">
    <property type="entry name" value="P-loop containing nucleoside triphosphate hydrolases"/>
    <property type="match status" value="1"/>
</dbReference>
<reference evidence="8" key="1">
    <citation type="submission" date="2022-01" db="EMBL/GenBank/DDBJ databases">
        <authorList>
            <person name="King R."/>
        </authorList>
    </citation>
    <scope>NUCLEOTIDE SEQUENCE</scope>
</reference>
<dbReference type="PROSITE" id="PS50162">
    <property type="entry name" value="RECA_2"/>
    <property type="match status" value="1"/>
</dbReference>
<dbReference type="PANTHER" id="PTHR22942:SF30">
    <property type="entry name" value="MEIOTIC RECOMBINATION PROTEIN DMC1_LIM15 HOMOLOG"/>
    <property type="match status" value="1"/>
</dbReference>
<dbReference type="Pfam" id="PF08423">
    <property type="entry name" value="Rad51"/>
    <property type="match status" value="1"/>
</dbReference>
<dbReference type="InterPro" id="IPR027417">
    <property type="entry name" value="P-loop_NTPase"/>
</dbReference>
<dbReference type="GO" id="GO:0042148">
    <property type="term" value="P:DNA strand invasion"/>
    <property type="evidence" value="ECO:0007669"/>
    <property type="project" value="TreeGrafter"/>
</dbReference>
<feature type="domain" description="RecA family profile 1" evidence="6">
    <location>
        <begin position="114"/>
        <end position="280"/>
    </location>
</feature>
<dbReference type="Proteomes" id="UP001153712">
    <property type="component" value="Chromosome 8"/>
</dbReference>
<dbReference type="GO" id="GO:0000794">
    <property type="term" value="C:condensed nuclear chromosome"/>
    <property type="evidence" value="ECO:0007669"/>
    <property type="project" value="TreeGrafter"/>
</dbReference>
<dbReference type="GO" id="GO:0000730">
    <property type="term" value="P:DNA recombinase assembly"/>
    <property type="evidence" value="ECO:0007669"/>
    <property type="project" value="TreeGrafter"/>
</dbReference>
<dbReference type="GO" id="GO:0003690">
    <property type="term" value="F:double-stranded DNA binding"/>
    <property type="evidence" value="ECO:0007669"/>
    <property type="project" value="TreeGrafter"/>
</dbReference>
<evidence type="ECO:0000256" key="1">
    <source>
        <dbReference type="ARBA" id="ARBA00022741"/>
    </source>
</evidence>
<dbReference type="Gene3D" id="1.10.150.20">
    <property type="entry name" value="5' to 3' exonuclease, C-terminal subdomain"/>
    <property type="match status" value="1"/>
</dbReference>